<evidence type="ECO:0000313" key="10">
    <source>
        <dbReference type="EMBL" id="EYU29749.1"/>
    </source>
</evidence>
<dbReference type="GO" id="GO:0030198">
    <property type="term" value="P:extracellular matrix organization"/>
    <property type="evidence" value="ECO:0000318"/>
    <property type="project" value="GO_Central"/>
</dbReference>
<evidence type="ECO:0000256" key="1">
    <source>
        <dbReference type="ARBA" id="ARBA00009614"/>
    </source>
</evidence>
<dbReference type="STRING" id="4155.A0A022QQ81"/>
<keyword evidence="4" id="KW-0378">Hydrolase</keyword>
<comment type="cofactor">
    <cofactor evidence="8">
        <name>Ca(2+)</name>
        <dbReference type="ChEBI" id="CHEBI:29108"/>
    </cofactor>
    <text evidence="8">Can bind about 5 Ca(2+) ions per subunit.</text>
</comment>
<comment type="cofactor">
    <cofactor evidence="8">
        <name>Zn(2+)</name>
        <dbReference type="ChEBI" id="CHEBI:29105"/>
    </cofactor>
    <text evidence="8">Binds 2 Zn(2+) ions per subunit.</text>
</comment>
<keyword evidence="11" id="KW-1185">Reference proteome</keyword>
<keyword evidence="6" id="KW-0482">Metalloprotease</keyword>
<dbReference type="MEROPS" id="M10.065"/>
<feature type="binding site" evidence="8">
    <location>
        <position position="198"/>
    </location>
    <ligand>
        <name>Ca(2+)</name>
        <dbReference type="ChEBI" id="CHEBI:29108"/>
        <label>3</label>
    </ligand>
</feature>
<dbReference type="InterPro" id="IPR036365">
    <property type="entry name" value="PGBD-like_sf"/>
</dbReference>
<proteinExistence type="inferred from homology"/>
<dbReference type="GO" id="GO:0004222">
    <property type="term" value="F:metalloendopeptidase activity"/>
    <property type="evidence" value="ECO:0000318"/>
    <property type="project" value="GO_Central"/>
</dbReference>
<feature type="binding site" evidence="8">
    <location>
        <position position="201"/>
    </location>
    <ligand>
        <name>Ca(2+)</name>
        <dbReference type="ChEBI" id="CHEBI:29108"/>
        <label>3</label>
    </ligand>
</feature>
<dbReference type="InterPro" id="IPR001818">
    <property type="entry name" value="Pept_M10_metallopeptidase"/>
</dbReference>
<feature type="binding site" evidence="8">
    <location>
        <position position="196"/>
    </location>
    <ligand>
        <name>Zn(2+)</name>
        <dbReference type="ChEBI" id="CHEBI:29105"/>
        <label>1</label>
    </ligand>
</feature>
<dbReference type="InterPro" id="IPR002477">
    <property type="entry name" value="Peptidoglycan-bd-like"/>
</dbReference>
<evidence type="ECO:0000256" key="3">
    <source>
        <dbReference type="ARBA" id="ARBA00022723"/>
    </source>
</evidence>
<reference evidence="10 11" key="1">
    <citation type="journal article" date="2013" name="Proc. Natl. Acad. Sci. U.S.A.">
        <title>Fine-scale variation in meiotic recombination in Mimulus inferred from population shotgun sequencing.</title>
        <authorList>
            <person name="Hellsten U."/>
            <person name="Wright K.M."/>
            <person name="Jenkins J."/>
            <person name="Shu S."/>
            <person name="Yuan Y."/>
            <person name="Wessler S.R."/>
            <person name="Schmutz J."/>
            <person name="Willis J.H."/>
            <person name="Rokhsar D.S."/>
        </authorList>
    </citation>
    <scope>NUCLEOTIDE SEQUENCE [LARGE SCALE GENOMIC DNA]</scope>
    <source>
        <strain evidence="11">cv. DUN x IM62</strain>
    </source>
</reference>
<dbReference type="GO" id="GO:0031012">
    <property type="term" value="C:extracellular matrix"/>
    <property type="evidence" value="ECO:0007669"/>
    <property type="project" value="InterPro"/>
</dbReference>
<feature type="binding site" evidence="8">
    <location>
        <position position="161"/>
    </location>
    <ligand>
        <name>Ca(2+)</name>
        <dbReference type="ChEBI" id="CHEBI:29108"/>
        <label>2</label>
    </ligand>
</feature>
<evidence type="ECO:0000256" key="8">
    <source>
        <dbReference type="PIRSR" id="PIRSR621190-2"/>
    </source>
</evidence>
<feature type="binding site" evidence="8">
    <location>
        <position position="224"/>
    </location>
    <ligand>
        <name>Zn(2+)</name>
        <dbReference type="ChEBI" id="CHEBI:29105"/>
        <label>2</label>
        <note>catalytic</note>
    </ligand>
</feature>
<feature type="binding site" evidence="8">
    <location>
        <position position="238"/>
    </location>
    <ligand>
        <name>Zn(2+)</name>
        <dbReference type="ChEBI" id="CHEBI:29105"/>
        <label>2</label>
        <note>catalytic</note>
    </ligand>
</feature>
<dbReference type="Gene3D" id="3.40.390.10">
    <property type="entry name" value="Collagenase (Catalytic Domain)"/>
    <property type="match status" value="1"/>
</dbReference>
<keyword evidence="3 8" id="KW-0479">Metal-binding</keyword>
<dbReference type="InterPro" id="IPR006026">
    <property type="entry name" value="Peptidase_Metallo"/>
</dbReference>
<dbReference type="GO" id="GO:0008270">
    <property type="term" value="F:zinc ion binding"/>
    <property type="evidence" value="ECO:0007669"/>
    <property type="project" value="InterPro"/>
</dbReference>
<evidence type="ECO:0000256" key="4">
    <source>
        <dbReference type="ARBA" id="ARBA00022801"/>
    </source>
</evidence>
<sequence>LGDVIPSPFDFIKLLQGSVKGDRILGISVLKNYLQKFGYLDNLNNTQINNEFDDALESAIKTYQQNFNINPTGVLDAATPAGTENHESSSSNNQLGHIHTVSHYTFFSGNPKWPPSKYNLTYGFLSNVPANAVAPAERAFQNWDNATHFTFKRASSGQTADLIIGFQRGDHGDGSSFDGPGGILAHAFAPTNGRLHYDADERWSVDPVANTIHLETVALHEIGHLLGLGHSSIQAAIMYPSVSAGTAKIKLNADDIQGIKALYNM</sequence>
<feature type="active site" evidence="7">
    <location>
        <position position="221"/>
    </location>
</feature>
<dbReference type="Pfam" id="PF00413">
    <property type="entry name" value="Peptidase_M10"/>
    <property type="match status" value="1"/>
</dbReference>
<evidence type="ECO:0000256" key="5">
    <source>
        <dbReference type="ARBA" id="ARBA00022833"/>
    </source>
</evidence>
<protein>
    <recommendedName>
        <fullName evidence="9">Peptidase metallopeptidase domain-containing protein</fullName>
    </recommendedName>
</protein>
<feature type="binding site" evidence="8">
    <location>
        <position position="201"/>
    </location>
    <ligand>
        <name>Ca(2+)</name>
        <dbReference type="ChEBI" id="CHEBI:29108"/>
        <label>1</label>
    </ligand>
</feature>
<feature type="binding site" evidence="8">
    <location>
        <position position="186"/>
    </location>
    <ligand>
        <name>Zn(2+)</name>
        <dbReference type="ChEBI" id="CHEBI:29105"/>
        <label>1</label>
    </ligand>
</feature>
<dbReference type="InterPro" id="IPR021190">
    <property type="entry name" value="Pept_M10A"/>
</dbReference>
<dbReference type="Pfam" id="PF01471">
    <property type="entry name" value="PG_binding_1"/>
    <property type="match status" value="1"/>
</dbReference>
<accession>A0A022QQ81</accession>
<keyword evidence="5 8" id="KW-0862">Zinc</keyword>
<dbReference type="SUPFAM" id="SSF47090">
    <property type="entry name" value="PGBD-like"/>
    <property type="match status" value="1"/>
</dbReference>
<feature type="binding site" evidence="8">
    <location>
        <position position="220"/>
    </location>
    <ligand>
        <name>Zn(2+)</name>
        <dbReference type="ChEBI" id="CHEBI:29105"/>
        <label>2</label>
        <note>catalytic</note>
    </ligand>
</feature>
<dbReference type="InterPro" id="IPR024079">
    <property type="entry name" value="MetalloPept_cat_dom_sf"/>
</dbReference>
<evidence type="ECO:0000313" key="11">
    <source>
        <dbReference type="Proteomes" id="UP000030748"/>
    </source>
</evidence>
<evidence type="ECO:0000259" key="9">
    <source>
        <dbReference type="SMART" id="SM00235"/>
    </source>
</evidence>
<keyword evidence="8" id="KW-0106">Calcium</keyword>
<feature type="binding site" evidence="8">
    <location>
        <position position="173"/>
    </location>
    <ligand>
        <name>Zn(2+)</name>
        <dbReference type="ChEBI" id="CHEBI:29105"/>
        <label>1</label>
    </ligand>
</feature>
<dbReference type="AlphaFoldDB" id="A0A022QQ81"/>
<organism evidence="10 11">
    <name type="scientific">Erythranthe guttata</name>
    <name type="common">Yellow monkey flower</name>
    <name type="synonym">Mimulus guttatus</name>
    <dbReference type="NCBI Taxonomy" id="4155"/>
    <lineage>
        <taxon>Eukaryota</taxon>
        <taxon>Viridiplantae</taxon>
        <taxon>Streptophyta</taxon>
        <taxon>Embryophyta</taxon>
        <taxon>Tracheophyta</taxon>
        <taxon>Spermatophyta</taxon>
        <taxon>Magnoliopsida</taxon>
        <taxon>eudicotyledons</taxon>
        <taxon>Gunneridae</taxon>
        <taxon>Pentapetalae</taxon>
        <taxon>asterids</taxon>
        <taxon>lamiids</taxon>
        <taxon>Lamiales</taxon>
        <taxon>Phrymaceae</taxon>
        <taxon>Erythranthe</taxon>
    </lineage>
</organism>
<dbReference type="SMART" id="SM00235">
    <property type="entry name" value="ZnMc"/>
    <property type="match status" value="1"/>
</dbReference>
<gene>
    <name evidence="10" type="ORF">MIMGU_mgv1a023711mg</name>
</gene>
<dbReference type="SUPFAM" id="SSF55486">
    <property type="entry name" value="Metalloproteases ('zincins'), catalytic domain"/>
    <property type="match status" value="1"/>
</dbReference>
<dbReference type="GO" id="GO:0030574">
    <property type="term" value="P:collagen catabolic process"/>
    <property type="evidence" value="ECO:0000318"/>
    <property type="project" value="GO_Central"/>
</dbReference>
<dbReference type="GO" id="GO:0006508">
    <property type="term" value="P:proteolysis"/>
    <property type="evidence" value="ECO:0007669"/>
    <property type="project" value="UniProtKB-KW"/>
</dbReference>
<dbReference type="InterPro" id="IPR033739">
    <property type="entry name" value="M10A_MMP"/>
</dbReference>
<dbReference type="CDD" id="cd04278">
    <property type="entry name" value="ZnMc_MMP"/>
    <property type="match status" value="1"/>
</dbReference>
<keyword evidence="2" id="KW-0645">Protease</keyword>
<feature type="binding site" evidence="8">
    <location>
        <position position="178"/>
    </location>
    <ligand>
        <name>Ca(2+)</name>
        <dbReference type="ChEBI" id="CHEBI:29108"/>
        <label>3</label>
    </ligand>
</feature>
<dbReference type="PANTHER" id="PTHR10201:SF213">
    <property type="entry name" value="METALLOENDOPROTEINASE 2-MMP-LIKE"/>
    <property type="match status" value="1"/>
</dbReference>
<feature type="non-terminal residue" evidence="10">
    <location>
        <position position="1"/>
    </location>
</feature>
<name>A0A022QQ81_ERYGU</name>
<dbReference type="PRINTS" id="PR00138">
    <property type="entry name" value="MATRIXIN"/>
</dbReference>
<dbReference type="Proteomes" id="UP000030748">
    <property type="component" value="Unassembled WGS sequence"/>
</dbReference>
<feature type="binding site" evidence="8">
    <location>
        <position position="179"/>
    </location>
    <ligand>
        <name>Ca(2+)</name>
        <dbReference type="ChEBI" id="CHEBI:29108"/>
        <label>3</label>
    </ligand>
</feature>
<dbReference type="eggNOG" id="KOG1565">
    <property type="taxonomic scope" value="Eukaryota"/>
</dbReference>
<evidence type="ECO:0000256" key="7">
    <source>
        <dbReference type="PIRSR" id="PIRSR621190-1"/>
    </source>
</evidence>
<dbReference type="EMBL" id="KI631158">
    <property type="protein sequence ID" value="EYU29749.1"/>
    <property type="molecule type" value="Genomic_DNA"/>
</dbReference>
<feature type="binding site" evidence="8">
    <location>
        <position position="230"/>
    </location>
    <ligand>
        <name>Zn(2+)</name>
        <dbReference type="ChEBI" id="CHEBI:29105"/>
        <label>2</label>
        <note>catalytic</note>
    </ligand>
</feature>
<comment type="similarity">
    <text evidence="1">Belongs to the peptidase M10A family. Matrix metalloproteinases (MMPs) subfamily.</text>
</comment>
<dbReference type="PANTHER" id="PTHR10201">
    <property type="entry name" value="MATRIX METALLOPROTEINASE"/>
    <property type="match status" value="1"/>
</dbReference>
<evidence type="ECO:0000256" key="2">
    <source>
        <dbReference type="ARBA" id="ARBA00022670"/>
    </source>
</evidence>
<evidence type="ECO:0000256" key="6">
    <source>
        <dbReference type="ARBA" id="ARBA00023049"/>
    </source>
</evidence>
<feature type="binding site" evidence="8">
    <location>
        <position position="171"/>
    </location>
    <ligand>
        <name>Zn(2+)</name>
        <dbReference type="ChEBI" id="CHEBI:29105"/>
        <label>1</label>
    </ligand>
</feature>
<feature type="domain" description="Peptidase metallopeptidase" evidence="9">
    <location>
        <begin position="109"/>
        <end position="265"/>
    </location>
</feature>